<dbReference type="InterPro" id="IPR054233">
    <property type="entry name" value="DUF6958"/>
</dbReference>
<evidence type="ECO:0000313" key="2">
    <source>
        <dbReference type="Proteomes" id="UP001161405"/>
    </source>
</evidence>
<dbReference type="Pfam" id="PF22278">
    <property type="entry name" value="DUF6958"/>
    <property type="match status" value="1"/>
</dbReference>
<gene>
    <name evidence="1" type="ORF">GCM10007879_16890</name>
</gene>
<evidence type="ECO:0000313" key="1">
    <source>
        <dbReference type="EMBL" id="GLQ17440.1"/>
    </source>
</evidence>
<reference evidence="1" key="1">
    <citation type="journal article" date="2014" name="Int. J. Syst. Evol. Microbiol.">
        <title>Complete genome of a new Firmicutes species belonging to the dominant human colonic microbiota ('Ruminococcus bicirculans') reveals two chromosomes and a selective capacity to utilize plant glucans.</title>
        <authorList>
            <consortium name="NISC Comparative Sequencing Program"/>
            <person name="Wegmann U."/>
            <person name="Louis P."/>
            <person name="Goesmann A."/>
            <person name="Henrissat B."/>
            <person name="Duncan S.H."/>
            <person name="Flint H.J."/>
        </authorList>
    </citation>
    <scope>NUCLEOTIDE SEQUENCE</scope>
    <source>
        <strain evidence="1">NBRC 107169</strain>
    </source>
</reference>
<organism evidence="1 2">
    <name type="scientific">Maritalea porphyrae</name>
    <dbReference type="NCBI Taxonomy" id="880732"/>
    <lineage>
        <taxon>Bacteria</taxon>
        <taxon>Pseudomonadati</taxon>
        <taxon>Pseudomonadota</taxon>
        <taxon>Alphaproteobacteria</taxon>
        <taxon>Hyphomicrobiales</taxon>
        <taxon>Devosiaceae</taxon>
        <taxon>Maritalea</taxon>
    </lineage>
</organism>
<name>A0ABQ5URP1_9HYPH</name>
<accession>A0ABQ5URP1</accession>
<protein>
    <submittedName>
        <fullName evidence="1">Uncharacterized protein</fullName>
    </submittedName>
</protein>
<comment type="caution">
    <text evidence="1">The sequence shown here is derived from an EMBL/GenBank/DDBJ whole genome shotgun (WGS) entry which is preliminary data.</text>
</comment>
<dbReference type="EMBL" id="BSNI01000002">
    <property type="protein sequence ID" value="GLQ17440.1"/>
    <property type="molecule type" value="Genomic_DNA"/>
</dbReference>
<dbReference type="Proteomes" id="UP001161405">
    <property type="component" value="Unassembled WGS sequence"/>
</dbReference>
<reference evidence="1" key="2">
    <citation type="submission" date="2023-01" db="EMBL/GenBank/DDBJ databases">
        <title>Draft genome sequence of Maritalea porphyrae strain NBRC 107169.</title>
        <authorList>
            <person name="Sun Q."/>
            <person name="Mori K."/>
        </authorList>
    </citation>
    <scope>NUCLEOTIDE SEQUENCE</scope>
    <source>
        <strain evidence="1">NBRC 107169</strain>
    </source>
</reference>
<proteinExistence type="predicted"/>
<keyword evidence="2" id="KW-1185">Reference proteome</keyword>
<dbReference type="RefSeq" id="WP_284363592.1">
    <property type="nucleotide sequence ID" value="NZ_BSNI01000002.1"/>
</dbReference>
<sequence>MSEKVVVENINHPGKSERVDAAKYAAMKKAMLAVLPTKEPGMKAGDVVEAVKPHLPEELFPGGKTAGWWVKCVQLDLEAKQVIKRADKPPVRLYKL</sequence>